<keyword evidence="2" id="KW-0012">Acyltransferase</keyword>
<dbReference type="RefSeq" id="WP_188408633.1">
    <property type="nucleotide sequence ID" value="NZ_BMCP01000001.1"/>
</dbReference>
<evidence type="ECO:0000313" key="5">
    <source>
        <dbReference type="Proteomes" id="UP000602745"/>
    </source>
</evidence>
<dbReference type="PROSITE" id="PS51186">
    <property type="entry name" value="GNAT"/>
    <property type="match status" value="1"/>
</dbReference>
<keyword evidence="1" id="KW-0808">Transferase</keyword>
<protein>
    <recommendedName>
        <fullName evidence="3">N-acetyltransferase domain-containing protein</fullName>
    </recommendedName>
</protein>
<dbReference type="AlphaFoldDB" id="A0A8J2VNM4"/>
<dbReference type="Pfam" id="PF13302">
    <property type="entry name" value="Acetyltransf_3"/>
    <property type="match status" value="1"/>
</dbReference>
<dbReference type="InterPro" id="IPR000182">
    <property type="entry name" value="GNAT_dom"/>
</dbReference>
<keyword evidence="5" id="KW-1185">Reference proteome</keyword>
<dbReference type="EMBL" id="BMCP01000001">
    <property type="protein sequence ID" value="GGE35096.1"/>
    <property type="molecule type" value="Genomic_DNA"/>
</dbReference>
<dbReference type="Proteomes" id="UP000602745">
    <property type="component" value="Unassembled WGS sequence"/>
</dbReference>
<evidence type="ECO:0000256" key="1">
    <source>
        <dbReference type="ARBA" id="ARBA00022679"/>
    </source>
</evidence>
<evidence type="ECO:0000313" key="4">
    <source>
        <dbReference type="EMBL" id="GGE35096.1"/>
    </source>
</evidence>
<dbReference type="InterPro" id="IPR016181">
    <property type="entry name" value="Acyl_CoA_acyltransferase"/>
</dbReference>
<evidence type="ECO:0000259" key="3">
    <source>
        <dbReference type="PROSITE" id="PS51186"/>
    </source>
</evidence>
<organism evidence="4 5">
    <name type="scientific">Agaricicola taiwanensis</name>
    <dbReference type="NCBI Taxonomy" id="591372"/>
    <lineage>
        <taxon>Bacteria</taxon>
        <taxon>Pseudomonadati</taxon>
        <taxon>Pseudomonadota</taxon>
        <taxon>Alphaproteobacteria</taxon>
        <taxon>Rhodobacterales</taxon>
        <taxon>Paracoccaceae</taxon>
        <taxon>Agaricicola</taxon>
    </lineage>
</organism>
<dbReference type="CDD" id="cd04301">
    <property type="entry name" value="NAT_SF"/>
    <property type="match status" value="1"/>
</dbReference>
<reference evidence="4" key="2">
    <citation type="submission" date="2020-09" db="EMBL/GenBank/DDBJ databases">
        <authorList>
            <person name="Sun Q."/>
            <person name="Sedlacek I."/>
        </authorList>
    </citation>
    <scope>NUCLEOTIDE SEQUENCE</scope>
    <source>
        <strain evidence="4">CCM 7684</strain>
    </source>
</reference>
<dbReference type="GO" id="GO:0016747">
    <property type="term" value="F:acyltransferase activity, transferring groups other than amino-acyl groups"/>
    <property type="evidence" value="ECO:0007669"/>
    <property type="project" value="InterPro"/>
</dbReference>
<name>A0A8J2VNM4_9RHOB</name>
<accession>A0A8J2VNM4</accession>
<sequence length="157" mass="17301">MNAITLRPVTMADADLLLGWVNAPETLAQKRLTSAPIDRQSHVDWLARRLADPATAMHIIVDGGRPLGQVRLQTEDGVALVDIYVAPEARRDGVAATAISQLLTDLPPGFARTARAEVRADNLASRRLFARLGFTEVDCSDSFVTYEHRLPFKENPR</sequence>
<reference evidence="4" key="1">
    <citation type="journal article" date="2014" name="Int. J. Syst. Evol. Microbiol.">
        <title>Complete genome sequence of Corynebacterium casei LMG S-19264T (=DSM 44701T), isolated from a smear-ripened cheese.</title>
        <authorList>
            <consortium name="US DOE Joint Genome Institute (JGI-PGF)"/>
            <person name="Walter F."/>
            <person name="Albersmeier A."/>
            <person name="Kalinowski J."/>
            <person name="Ruckert C."/>
        </authorList>
    </citation>
    <scope>NUCLEOTIDE SEQUENCE</scope>
    <source>
        <strain evidence="4">CCM 7684</strain>
    </source>
</reference>
<dbReference type="InterPro" id="IPR050832">
    <property type="entry name" value="Bact_Acetyltransf"/>
</dbReference>
<dbReference type="Gene3D" id="3.40.630.30">
    <property type="match status" value="1"/>
</dbReference>
<feature type="domain" description="N-acetyltransferase" evidence="3">
    <location>
        <begin position="4"/>
        <end position="156"/>
    </location>
</feature>
<gene>
    <name evidence="4" type="ORF">GCM10007276_10740</name>
</gene>
<comment type="caution">
    <text evidence="4">The sequence shown here is derived from an EMBL/GenBank/DDBJ whole genome shotgun (WGS) entry which is preliminary data.</text>
</comment>
<evidence type="ECO:0000256" key="2">
    <source>
        <dbReference type="ARBA" id="ARBA00023315"/>
    </source>
</evidence>
<dbReference type="PANTHER" id="PTHR43877">
    <property type="entry name" value="AMINOALKYLPHOSPHONATE N-ACETYLTRANSFERASE-RELATED-RELATED"/>
    <property type="match status" value="1"/>
</dbReference>
<dbReference type="SUPFAM" id="SSF55729">
    <property type="entry name" value="Acyl-CoA N-acyltransferases (Nat)"/>
    <property type="match status" value="1"/>
</dbReference>
<proteinExistence type="predicted"/>